<proteinExistence type="predicted"/>
<sequence length="59" mass="6928">MNGVMRNRLMILCFEMCDEKFGVIPIPIPCSNEEEFILGEWNESVALLNIYQMWVMVDD</sequence>
<name>A0A803NWC1_CANSA</name>
<dbReference type="Gramene" id="evm.model.02.2091">
    <property type="protein sequence ID" value="cds.evm.model.02.2091"/>
    <property type="gene ID" value="evm.TU.02.2091"/>
</dbReference>
<accession>A0A803NWC1</accession>
<reference evidence="1" key="2">
    <citation type="submission" date="2021-03" db="UniProtKB">
        <authorList>
            <consortium name="EnsemblPlants"/>
        </authorList>
    </citation>
    <scope>IDENTIFICATION</scope>
</reference>
<organism evidence="1 2">
    <name type="scientific">Cannabis sativa</name>
    <name type="common">Hemp</name>
    <name type="synonym">Marijuana</name>
    <dbReference type="NCBI Taxonomy" id="3483"/>
    <lineage>
        <taxon>Eukaryota</taxon>
        <taxon>Viridiplantae</taxon>
        <taxon>Streptophyta</taxon>
        <taxon>Embryophyta</taxon>
        <taxon>Tracheophyta</taxon>
        <taxon>Spermatophyta</taxon>
        <taxon>Magnoliopsida</taxon>
        <taxon>eudicotyledons</taxon>
        <taxon>Gunneridae</taxon>
        <taxon>Pentapetalae</taxon>
        <taxon>rosids</taxon>
        <taxon>fabids</taxon>
        <taxon>Rosales</taxon>
        <taxon>Cannabaceae</taxon>
        <taxon>Cannabis</taxon>
    </lineage>
</organism>
<dbReference type="AlphaFoldDB" id="A0A803NWC1"/>
<keyword evidence="2" id="KW-1185">Reference proteome</keyword>
<evidence type="ECO:0000313" key="1">
    <source>
        <dbReference type="EnsemblPlants" id="cds.evm.model.02.2091"/>
    </source>
</evidence>
<protein>
    <submittedName>
        <fullName evidence="1">Uncharacterized protein</fullName>
    </submittedName>
</protein>
<reference evidence="1" key="1">
    <citation type="submission" date="2018-11" db="EMBL/GenBank/DDBJ databases">
        <authorList>
            <person name="Grassa J C."/>
        </authorList>
    </citation>
    <scope>NUCLEOTIDE SEQUENCE [LARGE SCALE GENOMIC DNA]</scope>
</reference>
<evidence type="ECO:0000313" key="2">
    <source>
        <dbReference type="Proteomes" id="UP000596661"/>
    </source>
</evidence>
<dbReference type="EMBL" id="UZAU01000233">
    <property type="status" value="NOT_ANNOTATED_CDS"/>
    <property type="molecule type" value="Genomic_DNA"/>
</dbReference>
<dbReference type="Proteomes" id="UP000596661">
    <property type="component" value="Chromosome 2"/>
</dbReference>
<dbReference type="EnsemblPlants" id="evm.model.02.2091">
    <property type="protein sequence ID" value="cds.evm.model.02.2091"/>
    <property type="gene ID" value="evm.TU.02.2091"/>
</dbReference>